<dbReference type="RefSeq" id="WP_141318836.1">
    <property type="nucleotide sequence ID" value="NZ_BJOC01000018.1"/>
</dbReference>
<protein>
    <submittedName>
        <fullName evidence="13">Putative metal ion transporter YfjQ</fullName>
    </submittedName>
</protein>
<keyword evidence="9 12" id="KW-0472">Membrane</keyword>
<evidence type="ECO:0000256" key="1">
    <source>
        <dbReference type="ARBA" id="ARBA00004651"/>
    </source>
</evidence>
<dbReference type="Gene3D" id="3.30.460.20">
    <property type="entry name" value="CorA soluble domain-like"/>
    <property type="match status" value="1"/>
</dbReference>
<dbReference type="GO" id="GO:0015087">
    <property type="term" value="F:cobalt ion transmembrane transporter activity"/>
    <property type="evidence" value="ECO:0007669"/>
    <property type="project" value="TreeGrafter"/>
</dbReference>
<reference evidence="13 14" key="1">
    <citation type="submission" date="2019-06" db="EMBL/GenBank/DDBJ databases">
        <title>Whole genome shotgun sequence of Halomonas halmophila NBRC 15537.</title>
        <authorList>
            <person name="Hosoyama A."/>
            <person name="Uohara A."/>
            <person name="Ohji S."/>
            <person name="Ichikawa N."/>
        </authorList>
    </citation>
    <scope>NUCLEOTIDE SEQUENCE [LARGE SCALE GENOMIC DNA]</scope>
    <source>
        <strain evidence="13 14">NBRC 15537</strain>
    </source>
</reference>
<dbReference type="Proteomes" id="UP000319812">
    <property type="component" value="Unassembled WGS sequence"/>
</dbReference>
<comment type="catalytic activity">
    <reaction evidence="10">
        <text>Mg(2+)(in) = Mg(2+)(out)</text>
        <dbReference type="Rhea" id="RHEA:29827"/>
        <dbReference type="ChEBI" id="CHEBI:18420"/>
    </reaction>
</comment>
<evidence type="ECO:0000256" key="9">
    <source>
        <dbReference type="ARBA" id="ARBA00023136"/>
    </source>
</evidence>
<keyword evidence="7 12" id="KW-1133">Transmembrane helix</keyword>
<keyword evidence="6" id="KW-0460">Magnesium</keyword>
<dbReference type="InterPro" id="IPR045861">
    <property type="entry name" value="CorA_cytoplasmic_dom"/>
</dbReference>
<keyword evidence="8" id="KW-0406">Ion transport</keyword>
<dbReference type="Gene3D" id="1.20.58.340">
    <property type="entry name" value="Magnesium transport protein CorA, transmembrane region"/>
    <property type="match status" value="2"/>
</dbReference>
<dbReference type="InterPro" id="IPR045863">
    <property type="entry name" value="CorA_TM1_TM2"/>
</dbReference>
<evidence type="ECO:0000256" key="3">
    <source>
        <dbReference type="ARBA" id="ARBA00022448"/>
    </source>
</evidence>
<evidence type="ECO:0000313" key="14">
    <source>
        <dbReference type="Proteomes" id="UP000319812"/>
    </source>
</evidence>
<feature type="transmembrane region" description="Helical" evidence="12">
    <location>
        <begin position="296"/>
        <end position="316"/>
    </location>
</feature>
<proteinExistence type="inferred from homology"/>
<dbReference type="OrthoDB" id="9803416at2"/>
<evidence type="ECO:0000256" key="6">
    <source>
        <dbReference type="ARBA" id="ARBA00022842"/>
    </source>
</evidence>
<evidence type="ECO:0000256" key="4">
    <source>
        <dbReference type="ARBA" id="ARBA00022475"/>
    </source>
</evidence>
<dbReference type="FunFam" id="1.20.58.340:FF:000004">
    <property type="entry name" value="Magnesium transport protein CorA"/>
    <property type="match status" value="1"/>
</dbReference>
<dbReference type="GO" id="GO:0050897">
    <property type="term" value="F:cobalt ion binding"/>
    <property type="evidence" value="ECO:0007669"/>
    <property type="project" value="TreeGrafter"/>
</dbReference>
<comment type="similarity">
    <text evidence="2">Belongs to the CorA metal ion transporter (MIT) (TC 1.A.35) family.</text>
</comment>
<dbReference type="GO" id="GO:0015095">
    <property type="term" value="F:magnesium ion transmembrane transporter activity"/>
    <property type="evidence" value="ECO:0007669"/>
    <property type="project" value="TreeGrafter"/>
</dbReference>
<comment type="subcellular location">
    <subcellularLocation>
        <location evidence="1">Cell membrane</location>
        <topology evidence="1">Multi-pass membrane protein</topology>
    </subcellularLocation>
</comment>
<evidence type="ECO:0000256" key="10">
    <source>
        <dbReference type="ARBA" id="ARBA00034269"/>
    </source>
</evidence>
<dbReference type="SUPFAM" id="SSF143865">
    <property type="entry name" value="CorA soluble domain-like"/>
    <property type="match status" value="1"/>
</dbReference>
<dbReference type="InterPro" id="IPR002523">
    <property type="entry name" value="MgTranspt_CorA/ZnTranspt_ZntB"/>
</dbReference>
<keyword evidence="3" id="KW-0813">Transport</keyword>
<evidence type="ECO:0000313" key="13">
    <source>
        <dbReference type="EMBL" id="GED22261.1"/>
    </source>
</evidence>
<comment type="caution">
    <text evidence="13">The sequence shown here is derived from an EMBL/GenBank/DDBJ whole genome shotgun (WGS) entry which is preliminary data.</text>
</comment>
<dbReference type="CDD" id="cd12822">
    <property type="entry name" value="TmCorA-like"/>
    <property type="match status" value="1"/>
</dbReference>
<dbReference type="GO" id="GO:0000287">
    <property type="term" value="F:magnesium ion binding"/>
    <property type="evidence" value="ECO:0007669"/>
    <property type="project" value="TreeGrafter"/>
</dbReference>
<accession>A0A4Y4F564</accession>
<feature type="transmembrane region" description="Helical" evidence="12">
    <location>
        <begin position="264"/>
        <end position="284"/>
    </location>
</feature>
<evidence type="ECO:0000256" key="7">
    <source>
        <dbReference type="ARBA" id="ARBA00022989"/>
    </source>
</evidence>
<evidence type="ECO:0000256" key="5">
    <source>
        <dbReference type="ARBA" id="ARBA00022692"/>
    </source>
</evidence>
<evidence type="ECO:0000256" key="12">
    <source>
        <dbReference type="SAM" id="Phobius"/>
    </source>
</evidence>
<sequence>MIRTLLLDTQGQATPGGEEQIATWRDSPESRIWIDLQGEDADSKRALLEAFDCHPMAVDDALRDLHPPKIEEFDHHTLILYRGISAFDSELDYVPQQMVFVLGERFLISLHPGRAMSIDRLFEREGARLLERSPEYVALRVMYTSAGFYLDSLLEFDTQLSGIEDALVNDGSDALMRRVIAYRSRLVKMRRIFNYHVGITQELLGSDYQHLSRSKEETLHAINDVHERFDRLLTLTQMYYDICGDLVDGYLSLSSHQLNSTMRILTVITAIFVPLSFLAGLYGMNFAHMPELGWRYGYFLLLGVMLALVAGMLYLFRRKRWL</sequence>
<organism evidence="13 14">
    <name type="scientific">Halomonas halmophila</name>
    <dbReference type="NCBI Taxonomy" id="252"/>
    <lineage>
        <taxon>Bacteria</taxon>
        <taxon>Pseudomonadati</taxon>
        <taxon>Pseudomonadota</taxon>
        <taxon>Gammaproteobacteria</taxon>
        <taxon>Oceanospirillales</taxon>
        <taxon>Halomonadaceae</taxon>
        <taxon>Halomonas</taxon>
    </lineage>
</organism>
<evidence type="ECO:0000256" key="2">
    <source>
        <dbReference type="ARBA" id="ARBA00009765"/>
    </source>
</evidence>
<comment type="function">
    <text evidence="11">Mediates influx of magnesium ions. Alternates between open and closed states. Activated by low cytoplasmic Mg(2+) levels. Inactive when cytoplasmic Mg(2+) levels are high.</text>
</comment>
<evidence type="ECO:0000256" key="11">
    <source>
        <dbReference type="ARBA" id="ARBA00045497"/>
    </source>
</evidence>
<keyword evidence="4" id="KW-1003">Cell membrane</keyword>
<dbReference type="Pfam" id="PF01544">
    <property type="entry name" value="CorA"/>
    <property type="match status" value="1"/>
</dbReference>
<dbReference type="SUPFAM" id="SSF144083">
    <property type="entry name" value="Magnesium transport protein CorA, transmembrane region"/>
    <property type="match status" value="1"/>
</dbReference>
<dbReference type="GO" id="GO:0005886">
    <property type="term" value="C:plasma membrane"/>
    <property type="evidence" value="ECO:0007669"/>
    <property type="project" value="UniProtKB-SubCell"/>
</dbReference>
<name>A0A4Y4F564_9GAMM</name>
<keyword evidence="14" id="KW-1185">Reference proteome</keyword>
<dbReference type="PANTHER" id="PTHR46494:SF1">
    <property type="entry name" value="CORA FAMILY METAL ION TRANSPORTER (EUROFUNG)"/>
    <property type="match status" value="1"/>
</dbReference>
<gene>
    <name evidence="13" type="primary">yfjQ</name>
    <name evidence="13" type="ORF">HHA01_12380</name>
</gene>
<dbReference type="PANTHER" id="PTHR46494">
    <property type="entry name" value="CORA FAMILY METAL ION TRANSPORTER (EUROFUNG)"/>
    <property type="match status" value="1"/>
</dbReference>
<dbReference type="EMBL" id="BJOC01000018">
    <property type="protein sequence ID" value="GED22261.1"/>
    <property type="molecule type" value="Genomic_DNA"/>
</dbReference>
<dbReference type="AlphaFoldDB" id="A0A4Y4F564"/>
<evidence type="ECO:0000256" key="8">
    <source>
        <dbReference type="ARBA" id="ARBA00023065"/>
    </source>
</evidence>
<keyword evidence="5 12" id="KW-0812">Transmembrane</keyword>